<dbReference type="GO" id="GO:0009252">
    <property type="term" value="P:peptidoglycan biosynthetic process"/>
    <property type="evidence" value="ECO:0007669"/>
    <property type="project" value="UniProtKB-UniPathway"/>
</dbReference>
<dbReference type="PANTHER" id="PTHR41533">
    <property type="entry name" value="L,D-TRANSPEPTIDASE HI_1667-RELATED"/>
    <property type="match status" value="1"/>
</dbReference>
<comment type="similarity">
    <text evidence="2">Belongs to the YkuD family.</text>
</comment>
<dbReference type="EMBL" id="CP063164">
    <property type="protein sequence ID" value="QOR62782.1"/>
    <property type="molecule type" value="Genomic_DNA"/>
</dbReference>
<keyword evidence="6 7" id="KW-0961">Cell wall biogenesis/degradation</keyword>
<evidence type="ECO:0000259" key="8">
    <source>
        <dbReference type="PROSITE" id="PS52029"/>
    </source>
</evidence>
<organism evidence="9 10">
    <name type="scientific">Sulfurovum indicum</name>
    <dbReference type="NCBI Taxonomy" id="2779528"/>
    <lineage>
        <taxon>Bacteria</taxon>
        <taxon>Pseudomonadati</taxon>
        <taxon>Campylobacterota</taxon>
        <taxon>Epsilonproteobacteria</taxon>
        <taxon>Campylobacterales</taxon>
        <taxon>Sulfurovaceae</taxon>
        <taxon>Sulfurovum</taxon>
    </lineage>
</organism>
<protein>
    <submittedName>
        <fullName evidence="9">L,D-transpeptidase family protein</fullName>
    </submittedName>
</protein>
<dbReference type="InterPro" id="IPR036366">
    <property type="entry name" value="PGBDSf"/>
</dbReference>
<accession>A0A7M1S6N9</accession>
<evidence type="ECO:0000256" key="6">
    <source>
        <dbReference type="ARBA" id="ARBA00023316"/>
    </source>
</evidence>
<evidence type="ECO:0000256" key="3">
    <source>
        <dbReference type="ARBA" id="ARBA00022679"/>
    </source>
</evidence>
<dbReference type="UniPathway" id="UPA00219"/>
<evidence type="ECO:0000313" key="10">
    <source>
        <dbReference type="Proteomes" id="UP000595074"/>
    </source>
</evidence>
<dbReference type="SUPFAM" id="SSF47090">
    <property type="entry name" value="PGBD-like"/>
    <property type="match status" value="1"/>
</dbReference>
<dbReference type="InterPro" id="IPR052905">
    <property type="entry name" value="LD-transpeptidase_YkuD-like"/>
</dbReference>
<dbReference type="Pfam" id="PF03734">
    <property type="entry name" value="YkuD"/>
    <property type="match status" value="1"/>
</dbReference>
<evidence type="ECO:0000256" key="1">
    <source>
        <dbReference type="ARBA" id="ARBA00004752"/>
    </source>
</evidence>
<feature type="active site" description="Proton donor/acceptor" evidence="7">
    <location>
        <position position="310"/>
    </location>
</feature>
<evidence type="ECO:0000256" key="5">
    <source>
        <dbReference type="ARBA" id="ARBA00022984"/>
    </source>
</evidence>
<feature type="domain" description="L,D-TPase catalytic" evidence="8">
    <location>
        <begin position="202"/>
        <end position="363"/>
    </location>
</feature>
<dbReference type="GO" id="GO:0008360">
    <property type="term" value="P:regulation of cell shape"/>
    <property type="evidence" value="ECO:0007669"/>
    <property type="project" value="UniProtKB-UniRule"/>
</dbReference>
<dbReference type="PROSITE" id="PS52029">
    <property type="entry name" value="LD_TPASE"/>
    <property type="match status" value="1"/>
</dbReference>
<dbReference type="PANTHER" id="PTHR41533:SF2">
    <property type="entry name" value="BLR7131 PROTEIN"/>
    <property type="match status" value="1"/>
</dbReference>
<dbReference type="InterPro" id="IPR036365">
    <property type="entry name" value="PGBD-like_sf"/>
</dbReference>
<evidence type="ECO:0000256" key="2">
    <source>
        <dbReference type="ARBA" id="ARBA00005992"/>
    </source>
</evidence>
<proteinExistence type="inferred from homology"/>
<dbReference type="KEGG" id="sinu:IMZ28_04745"/>
<dbReference type="GO" id="GO:0071555">
    <property type="term" value="P:cell wall organization"/>
    <property type="evidence" value="ECO:0007669"/>
    <property type="project" value="UniProtKB-UniRule"/>
</dbReference>
<name>A0A7M1S6N9_9BACT</name>
<dbReference type="RefSeq" id="WP_197549601.1">
    <property type="nucleotide sequence ID" value="NZ_CP063164.1"/>
</dbReference>
<dbReference type="InterPro" id="IPR005490">
    <property type="entry name" value="LD_TPept_cat_dom"/>
</dbReference>
<dbReference type="GO" id="GO:0004180">
    <property type="term" value="F:carboxypeptidase activity"/>
    <property type="evidence" value="ECO:0007669"/>
    <property type="project" value="UniProtKB-ARBA"/>
</dbReference>
<dbReference type="GO" id="GO:0016740">
    <property type="term" value="F:transferase activity"/>
    <property type="evidence" value="ECO:0007669"/>
    <property type="project" value="UniProtKB-KW"/>
</dbReference>
<dbReference type="CDD" id="cd16913">
    <property type="entry name" value="YkuD_like"/>
    <property type="match status" value="1"/>
</dbReference>
<evidence type="ECO:0000313" key="9">
    <source>
        <dbReference type="EMBL" id="QOR62782.1"/>
    </source>
</evidence>
<evidence type="ECO:0000256" key="7">
    <source>
        <dbReference type="PROSITE-ProRule" id="PRU01373"/>
    </source>
</evidence>
<dbReference type="AlphaFoldDB" id="A0A7M1S6N9"/>
<keyword evidence="4 7" id="KW-0133">Cell shape</keyword>
<feature type="active site" description="Nucleophile" evidence="7">
    <location>
        <position position="329"/>
    </location>
</feature>
<keyword evidence="3" id="KW-0808">Transferase</keyword>
<gene>
    <name evidence="9" type="ORF">IMZ28_04745</name>
</gene>
<dbReference type="Gene3D" id="2.40.440.10">
    <property type="entry name" value="L,D-transpeptidase catalytic domain-like"/>
    <property type="match status" value="1"/>
</dbReference>
<evidence type="ECO:0000256" key="4">
    <source>
        <dbReference type="ARBA" id="ARBA00022960"/>
    </source>
</evidence>
<sequence length="392" mass="46555">MKKKLIWLCIHTLLFSAVPDSRLLDYQQRYSLCHGRTDYQIAECLINGGLNFTRFRGDRNIYRHVSKKKIKEAVEQGNAYAFTMLQMPRRESYTRLLDYLDYLYSIKDLYTPPRFAGDEREDIIRIKRVFNLLQAARLEETPEPTPEFKAALLEYQRRHGLSADGKIGPRTKRALRYSLEMLIEKVKKNLTLERITREKEDTFIVVNIPEYKMYYYENGVPVLHMKTVVGKPRMRTPLFQRNMKFIVENPRWNVPPSIYKNEYADKSESELRKLGLVYNSDGKLYQPPGRKNALGLVKFLFPNRFNVYMHDTPAKSLFNKNRRAFSHGCIRLEKPFALLDQLGYAYYPGKTRWITLKEEIPVYIEYHTVWVDDEGIVQFRPDIYGYEKKFFK</sequence>
<dbReference type="SUPFAM" id="SSF141523">
    <property type="entry name" value="L,D-transpeptidase catalytic domain-like"/>
    <property type="match status" value="1"/>
</dbReference>
<keyword evidence="10" id="KW-1185">Reference proteome</keyword>
<comment type="pathway">
    <text evidence="1 7">Cell wall biogenesis; peptidoglycan biosynthesis.</text>
</comment>
<dbReference type="InterPro" id="IPR002477">
    <property type="entry name" value="Peptidoglycan-bd-like"/>
</dbReference>
<reference evidence="9 10" key="1">
    <citation type="submission" date="2020-10" db="EMBL/GenBank/DDBJ databases">
        <title>The genome of sulfurovum sp.</title>
        <authorList>
            <person name="Xie S."/>
            <person name="Shao Z."/>
            <person name="Jiang L."/>
        </authorList>
    </citation>
    <scope>NUCLEOTIDE SEQUENCE [LARGE SCALE GENOMIC DNA]</scope>
    <source>
        <strain evidence="9 10">ST-419</strain>
    </source>
</reference>
<dbReference type="InterPro" id="IPR038063">
    <property type="entry name" value="Transpep_catalytic_dom"/>
</dbReference>
<dbReference type="Pfam" id="PF01471">
    <property type="entry name" value="PG_binding_1"/>
    <property type="match status" value="1"/>
</dbReference>
<dbReference type="Proteomes" id="UP000595074">
    <property type="component" value="Chromosome"/>
</dbReference>
<dbReference type="Gene3D" id="1.10.101.10">
    <property type="entry name" value="PGBD-like superfamily/PGBD"/>
    <property type="match status" value="1"/>
</dbReference>
<keyword evidence="5 7" id="KW-0573">Peptidoglycan synthesis</keyword>